<dbReference type="Pfam" id="PF02082">
    <property type="entry name" value="Rrf2"/>
    <property type="match status" value="1"/>
</dbReference>
<comment type="caution">
    <text evidence="1">The sequence shown here is derived from an EMBL/GenBank/DDBJ whole genome shotgun (WGS) entry which is preliminary data.</text>
</comment>
<evidence type="ECO:0000313" key="2">
    <source>
        <dbReference type="Proteomes" id="UP001255416"/>
    </source>
</evidence>
<dbReference type="SUPFAM" id="SSF46785">
    <property type="entry name" value="Winged helix' DNA-binding domain"/>
    <property type="match status" value="1"/>
</dbReference>
<dbReference type="InterPro" id="IPR036388">
    <property type="entry name" value="WH-like_DNA-bd_sf"/>
</dbReference>
<dbReference type="PANTHER" id="PTHR33221:SF9">
    <property type="entry name" value="RRF2 FAMILY PROTEIN"/>
    <property type="match status" value="1"/>
</dbReference>
<dbReference type="Gene3D" id="1.10.10.10">
    <property type="entry name" value="Winged helix-like DNA-binding domain superfamily/Winged helix DNA-binding domain"/>
    <property type="match status" value="1"/>
</dbReference>
<organism evidence="1 2">
    <name type="scientific">Sedimentitalea todarodis</name>
    <dbReference type="NCBI Taxonomy" id="1631240"/>
    <lineage>
        <taxon>Bacteria</taxon>
        <taxon>Pseudomonadati</taxon>
        <taxon>Pseudomonadota</taxon>
        <taxon>Alphaproteobacteria</taxon>
        <taxon>Rhodobacterales</taxon>
        <taxon>Paracoccaceae</taxon>
        <taxon>Sedimentitalea</taxon>
    </lineage>
</organism>
<accession>A0ABU3VF15</accession>
<proteinExistence type="predicted"/>
<name>A0ABU3VF15_9RHOB</name>
<dbReference type="RefSeq" id="WP_316776947.1">
    <property type="nucleotide sequence ID" value="NZ_JASMWN010000009.1"/>
</dbReference>
<dbReference type="PROSITE" id="PS51197">
    <property type="entry name" value="HTH_RRF2_2"/>
    <property type="match status" value="1"/>
</dbReference>
<dbReference type="PANTHER" id="PTHR33221">
    <property type="entry name" value="WINGED HELIX-TURN-HELIX TRANSCRIPTIONAL REGULATOR, RRF2 FAMILY"/>
    <property type="match status" value="1"/>
</dbReference>
<dbReference type="Proteomes" id="UP001255416">
    <property type="component" value="Unassembled WGS sequence"/>
</dbReference>
<reference evidence="2" key="1">
    <citation type="submission" date="2023-05" db="EMBL/GenBank/DDBJ databases">
        <title>Sedimentitalea sp. nov. JM2-8.</title>
        <authorList>
            <person name="Huang J."/>
        </authorList>
    </citation>
    <scope>NUCLEOTIDE SEQUENCE [LARGE SCALE GENOMIC DNA]</scope>
    <source>
        <strain evidence="2">KHS03</strain>
    </source>
</reference>
<keyword evidence="2" id="KW-1185">Reference proteome</keyword>
<sequence length="165" mass="17949">MKINKGVEWAAHACSLLGPLWPDKGLPLSALAEFHELPEAYMAKQMQALSRAGIVKGGRGRNGFYVLSKSPKEITLLDILLAVDGNEPMFVCTEIRQNGPCAQASEDCTSPCGIAAHFARAERQYRASLEKIDLESLNAGVISDLSPDNLRDAADWLSENHRTLG</sequence>
<gene>
    <name evidence="1" type="ORF">QO231_13025</name>
</gene>
<dbReference type="InterPro" id="IPR036390">
    <property type="entry name" value="WH_DNA-bd_sf"/>
</dbReference>
<dbReference type="EMBL" id="JASMWN010000009">
    <property type="protein sequence ID" value="MDU9004770.1"/>
    <property type="molecule type" value="Genomic_DNA"/>
</dbReference>
<dbReference type="InterPro" id="IPR000944">
    <property type="entry name" value="Tscrpt_reg_Rrf2"/>
</dbReference>
<evidence type="ECO:0000313" key="1">
    <source>
        <dbReference type="EMBL" id="MDU9004770.1"/>
    </source>
</evidence>
<protein>
    <submittedName>
        <fullName evidence="1">Rrf2 family transcriptional regulator</fullName>
    </submittedName>
</protein>